<dbReference type="Proteomes" id="UP000231134">
    <property type="component" value="Unassembled WGS sequence"/>
</dbReference>
<dbReference type="EMBL" id="PGEX01000001">
    <property type="protein sequence ID" value="PJJ41483.1"/>
    <property type="molecule type" value="Genomic_DNA"/>
</dbReference>
<sequence length="78" mass="9227">MQNQKCYRPTQRFLGLEENYFSNKWSKEFHAHLATLLRRNVAIIATSGECAKHHDGKQKELLRRVFFLKAEHCYLSST</sequence>
<reference evidence="1 2" key="1">
    <citation type="submission" date="2017-11" db="EMBL/GenBank/DDBJ databases">
        <title>Animal gut microbial communities from fecal samples from Wisconsin, USA.</title>
        <authorList>
            <person name="Neumann A."/>
        </authorList>
    </citation>
    <scope>NUCLEOTIDE SEQUENCE [LARGE SCALE GENOMIC DNA]</scope>
    <source>
        <strain evidence="1 2">UWS3</strain>
    </source>
</reference>
<evidence type="ECO:0000313" key="2">
    <source>
        <dbReference type="Proteomes" id="UP000231134"/>
    </source>
</evidence>
<protein>
    <submittedName>
        <fullName evidence="1">Uncharacterized protein</fullName>
    </submittedName>
</protein>
<comment type="caution">
    <text evidence="1">The sequence shown here is derived from an EMBL/GenBank/DDBJ whole genome shotgun (WGS) entry which is preliminary data.</text>
</comment>
<keyword evidence="2" id="KW-1185">Reference proteome</keyword>
<proteinExistence type="predicted"/>
<dbReference type="AlphaFoldDB" id="A0A2M9A767"/>
<evidence type="ECO:0000313" key="1">
    <source>
        <dbReference type="EMBL" id="PJJ41483.1"/>
    </source>
</evidence>
<gene>
    <name evidence="1" type="ORF">BGX16_1460</name>
</gene>
<organism evidence="1 2">
    <name type="scientific">Hallerella succinigenes</name>
    <dbReference type="NCBI Taxonomy" id="1896222"/>
    <lineage>
        <taxon>Bacteria</taxon>
        <taxon>Pseudomonadati</taxon>
        <taxon>Fibrobacterota</taxon>
        <taxon>Fibrobacteria</taxon>
        <taxon>Fibrobacterales</taxon>
        <taxon>Fibrobacteraceae</taxon>
        <taxon>Hallerella</taxon>
    </lineage>
</organism>
<name>A0A2M9A767_9BACT</name>
<accession>A0A2M9A767</accession>